<dbReference type="AlphaFoldDB" id="A0A8J6NP28"/>
<name>A0A8J6NP28_9CHLR</name>
<organism evidence="1 2">
    <name type="scientific">Candidatus Desulfolinea nitratireducens</name>
    <dbReference type="NCBI Taxonomy" id="2841698"/>
    <lineage>
        <taxon>Bacteria</taxon>
        <taxon>Bacillati</taxon>
        <taxon>Chloroflexota</taxon>
        <taxon>Anaerolineae</taxon>
        <taxon>Anaerolineales</taxon>
        <taxon>Anaerolineales incertae sedis</taxon>
        <taxon>Candidatus Desulfolinea</taxon>
    </lineage>
</organism>
<evidence type="ECO:0000313" key="1">
    <source>
        <dbReference type="EMBL" id="MBC8336676.1"/>
    </source>
</evidence>
<dbReference type="Proteomes" id="UP000614469">
    <property type="component" value="Unassembled WGS sequence"/>
</dbReference>
<dbReference type="EMBL" id="JACNJN010000182">
    <property type="protein sequence ID" value="MBC8336676.1"/>
    <property type="molecule type" value="Genomic_DNA"/>
</dbReference>
<proteinExistence type="predicted"/>
<protein>
    <submittedName>
        <fullName evidence="1">Uncharacterized protein</fullName>
    </submittedName>
</protein>
<accession>A0A8J6NP28</accession>
<sequence>MKLLLDNMESYEGNAIEIVKQMMGSAMFADNKSIREYMDMVMKNAKVHHDLELNIHGDTDEDLARCLVFQIVEHNMGMIMKDDEGEK</sequence>
<reference evidence="1 2" key="1">
    <citation type="submission" date="2020-08" db="EMBL/GenBank/DDBJ databases">
        <title>Bridging the membrane lipid divide: bacteria of the FCB group superphylum have the potential to synthesize archaeal ether lipids.</title>
        <authorList>
            <person name="Villanueva L."/>
            <person name="Von Meijenfeldt F.A.B."/>
            <person name="Westbye A.B."/>
            <person name="Yadav S."/>
            <person name="Hopmans E.C."/>
            <person name="Dutilh B.E."/>
            <person name="Sinninghe Damste J.S."/>
        </authorList>
    </citation>
    <scope>NUCLEOTIDE SEQUENCE [LARGE SCALE GENOMIC DNA]</scope>
    <source>
        <strain evidence="1">NIOZ-UU36</strain>
    </source>
</reference>
<comment type="caution">
    <text evidence="1">The sequence shown here is derived from an EMBL/GenBank/DDBJ whole genome shotgun (WGS) entry which is preliminary data.</text>
</comment>
<evidence type="ECO:0000313" key="2">
    <source>
        <dbReference type="Proteomes" id="UP000614469"/>
    </source>
</evidence>
<gene>
    <name evidence="1" type="ORF">H8E29_15550</name>
</gene>